<reference evidence="2 3" key="1">
    <citation type="submission" date="2019-03" db="EMBL/GenBank/DDBJ databases">
        <title>Genomic Encyclopedia of Type Strains, Phase IV (KMG-IV): sequencing the most valuable type-strain genomes for metagenomic binning, comparative biology and taxonomic classification.</title>
        <authorList>
            <person name="Goeker M."/>
        </authorList>
    </citation>
    <scope>NUCLEOTIDE SEQUENCE [LARGE SCALE GENOMIC DNA]</scope>
    <source>
        <strain evidence="2 3">DSM 7445</strain>
    </source>
</reference>
<keyword evidence="3" id="KW-1185">Reference proteome</keyword>
<dbReference type="InterPro" id="IPR036953">
    <property type="entry name" value="GreA/GreB_C_sf"/>
</dbReference>
<dbReference type="EMBL" id="SLZQ01000001">
    <property type="protein sequence ID" value="TCS39343.1"/>
    <property type="molecule type" value="Genomic_DNA"/>
</dbReference>
<gene>
    <name evidence="2" type="ORF">EDC30_101299</name>
</gene>
<proteinExistence type="predicted"/>
<comment type="caution">
    <text evidence="2">The sequence shown here is derived from an EMBL/GenBank/DDBJ whole genome shotgun (WGS) entry which is preliminary data.</text>
</comment>
<sequence length="141" mass="16035">MNAPLEIEQFKFIVTTFDLERIEEYCSNFNYRNLDEIKSLREKLDLADIVSPQEVPADVVTMHSTVTFFERAADAEYQYTLVYPGVVNPAGTISVFTPVGSALLGMSKGQTLNWRMPGRRELCLRVLDVTNQPEAAGMYYR</sequence>
<protein>
    <submittedName>
        <fullName evidence="2">Regulator of nucleoside diphosphate kinase</fullName>
    </submittedName>
</protein>
<dbReference type="RefSeq" id="WP_132256616.1">
    <property type="nucleotide sequence ID" value="NZ_SLZQ01000001.1"/>
</dbReference>
<dbReference type="GO" id="GO:0003677">
    <property type="term" value="F:DNA binding"/>
    <property type="evidence" value="ECO:0007669"/>
    <property type="project" value="InterPro"/>
</dbReference>
<dbReference type="InterPro" id="IPR023459">
    <property type="entry name" value="Tscrpt_elong_fac_GreA/B_fam"/>
</dbReference>
<dbReference type="SUPFAM" id="SSF54534">
    <property type="entry name" value="FKBP-like"/>
    <property type="match status" value="1"/>
</dbReference>
<accession>A0A4R3I2T3</accession>
<dbReference type="NCBIfam" id="NF004396">
    <property type="entry name" value="PRK05753.1"/>
    <property type="match status" value="1"/>
</dbReference>
<dbReference type="OrthoDB" id="192847at2"/>
<name>A0A4R3I2T3_PAULE</name>
<dbReference type="InterPro" id="IPR001437">
    <property type="entry name" value="Tscrpt_elong_fac_GreA/B_C"/>
</dbReference>
<keyword evidence="2" id="KW-0418">Kinase</keyword>
<dbReference type="PANTHER" id="PTHR30437:SF5">
    <property type="entry name" value="REGULATOR OF NUCLEOSIDE DIPHOSPHATE KINASE"/>
    <property type="match status" value="1"/>
</dbReference>
<keyword evidence="2" id="KW-0808">Transferase</keyword>
<organism evidence="2 3">
    <name type="scientific">Paucimonas lemoignei</name>
    <name type="common">Pseudomonas lemoignei</name>
    <dbReference type="NCBI Taxonomy" id="29443"/>
    <lineage>
        <taxon>Bacteria</taxon>
        <taxon>Pseudomonadati</taxon>
        <taxon>Pseudomonadota</taxon>
        <taxon>Betaproteobacteria</taxon>
        <taxon>Burkholderiales</taxon>
        <taxon>Burkholderiaceae</taxon>
        <taxon>Paucimonas</taxon>
    </lineage>
</organism>
<dbReference type="GO" id="GO:0032784">
    <property type="term" value="P:regulation of DNA-templated transcription elongation"/>
    <property type="evidence" value="ECO:0007669"/>
    <property type="project" value="InterPro"/>
</dbReference>
<dbReference type="Proteomes" id="UP000295382">
    <property type="component" value="Unassembled WGS sequence"/>
</dbReference>
<dbReference type="Pfam" id="PF01272">
    <property type="entry name" value="GreA_GreB"/>
    <property type="match status" value="1"/>
</dbReference>
<dbReference type="GO" id="GO:0070063">
    <property type="term" value="F:RNA polymerase binding"/>
    <property type="evidence" value="ECO:0007669"/>
    <property type="project" value="InterPro"/>
</dbReference>
<dbReference type="AlphaFoldDB" id="A0A4R3I2T3"/>
<dbReference type="GO" id="GO:0016301">
    <property type="term" value="F:kinase activity"/>
    <property type="evidence" value="ECO:0007669"/>
    <property type="project" value="UniProtKB-KW"/>
</dbReference>
<evidence type="ECO:0000259" key="1">
    <source>
        <dbReference type="Pfam" id="PF01272"/>
    </source>
</evidence>
<feature type="domain" description="Transcription elongation factor GreA/GreB C-terminal" evidence="1">
    <location>
        <begin position="56"/>
        <end position="130"/>
    </location>
</feature>
<dbReference type="GO" id="GO:0006354">
    <property type="term" value="P:DNA-templated transcription elongation"/>
    <property type="evidence" value="ECO:0007669"/>
    <property type="project" value="TreeGrafter"/>
</dbReference>
<dbReference type="Gene3D" id="3.10.50.30">
    <property type="entry name" value="Transcription elongation factor, GreA/GreB, C-terminal domain"/>
    <property type="match status" value="1"/>
</dbReference>
<dbReference type="PANTHER" id="PTHR30437">
    <property type="entry name" value="TRANSCRIPTION ELONGATION FACTOR GREA"/>
    <property type="match status" value="1"/>
</dbReference>
<evidence type="ECO:0000313" key="3">
    <source>
        <dbReference type="Proteomes" id="UP000295382"/>
    </source>
</evidence>
<evidence type="ECO:0000313" key="2">
    <source>
        <dbReference type="EMBL" id="TCS39343.1"/>
    </source>
</evidence>